<dbReference type="AlphaFoldDB" id="A0A4W6BMG2"/>
<dbReference type="InParanoid" id="A0A4W6BMG2"/>
<reference evidence="1" key="3">
    <citation type="submission" date="2025-09" db="UniProtKB">
        <authorList>
            <consortium name="Ensembl"/>
        </authorList>
    </citation>
    <scope>IDENTIFICATION</scope>
</reference>
<organism evidence="1 2">
    <name type="scientific">Lates calcarifer</name>
    <name type="common">Barramundi</name>
    <name type="synonym">Holocentrus calcarifer</name>
    <dbReference type="NCBI Taxonomy" id="8187"/>
    <lineage>
        <taxon>Eukaryota</taxon>
        <taxon>Metazoa</taxon>
        <taxon>Chordata</taxon>
        <taxon>Craniata</taxon>
        <taxon>Vertebrata</taxon>
        <taxon>Euteleostomi</taxon>
        <taxon>Actinopterygii</taxon>
        <taxon>Neopterygii</taxon>
        <taxon>Teleostei</taxon>
        <taxon>Neoteleostei</taxon>
        <taxon>Acanthomorphata</taxon>
        <taxon>Carangaria</taxon>
        <taxon>Carangaria incertae sedis</taxon>
        <taxon>Centropomidae</taxon>
        <taxon>Lates</taxon>
    </lineage>
</organism>
<protein>
    <submittedName>
        <fullName evidence="1">Uncharacterized protein</fullName>
    </submittedName>
</protein>
<reference evidence="2" key="1">
    <citation type="submission" date="2015-09" db="EMBL/GenBank/DDBJ databases">
        <authorList>
            <person name="Sai Rama Sridatta P."/>
        </authorList>
    </citation>
    <scope>NUCLEOTIDE SEQUENCE [LARGE SCALE GENOMIC DNA]</scope>
</reference>
<sequence>MSKTFIIIWDVPDFGGLPPSTAVRVMVITGCFSRTLCNIQILQFGRKQWGIVIYI</sequence>
<proteinExistence type="predicted"/>
<dbReference type="Proteomes" id="UP000314980">
    <property type="component" value="Unassembled WGS sequence"/>
</dbReference>
<dbReference type="Ensembl" id="ENSLCAT00010002240.1">
    <property type="protein sequence ID" value="ENSLCAP00010002159.1"/>
    <property type="gene ID" value="ENSLCAG00010001224.1"/>
</dbReference>
<evidence type="ECO:0000313" key="2">
    <source>
        <dbReference type="Proteomes" id="UP000314980"/>
    </source>
</evidence>
<dbReference type="GeneTree" id="ENSGT01090000260158"/>
<reference evidence="1" key="2">
    <citation type="submission" date="2025-08" db="UniProtKB">
        <authorList>
            <consortium name="Ensembl"/>
        </authorList>
    </citation>
    <scope>IDENTIFICATION</scope>
</reference>
<accession>A0A4W6BMG2</accession>
<evidence type="ECO:0000313" key="1">
    <source>
        <dbReference type="Ensembl" id="ENSLCAP00010002159.1"/>
    </source>
</evidence>
<keyword evidence="2" id="KW-1185">Reference proteome</keyword>
<name>A0A4W6BMG2_LATCA</name>